<comment type="caution">
    <text evidence="2">The sequence shown here is derived from an EMBL/GenBank/DDBJ whole genome shotgun (WGS) entry which is preliminary data.</text>
</comment>
<feature type="transmembrane region" description="Helical" evidence="1">
    <location>
        <begin position="81"/>
        <end position="112"/>
    </location>
</feature>
<feature type="transmembrane region" description="Helical" evidence="1">
    <location>
        <begin position="132"/>
        <end position="154"/>
    </location>
</feature>
<dbReference type="EMBL" id="JBJKFK010000485">
    <property type="protein sequence ID" value="KAL3316767.1"/>
    <property type="molecule type" value="Genomic_DNA"/>
</dbReference>
<gene>
    <name evidence="2" type="ORF">Ciccas_004588</name>
</gene>
<accession>A0ABD2QBY8</accession>
<reference evidence="2 3" key="1">
    <citation type="submission" date="2024-11" db="EMBL/GenBank/DDBJ databases">
        <title>Adaptive evolution of stress response genes in parasites aligns with host niche diversity.</title>
        <authorList>
            <person name="Hahn C."/>
            <person name="Resl P."/>
        </authorList>
    </citation>
    <scope>NUCLEOTIDE SEQUENCE [LARGE SCALE GENOMIC DNA]</scope>
    <source>
        <strain evidence="2">EGGRZ-B1_66</strain>
        <tissue evidence="2">Body</tissue>
    </source>
</reference>
<protein>
    <recommendedName>
        <fullName evidence="4">G-protein coupled receptors family 1 profile domain-containing protein</fullName>
    </recommendedName>
</protein>
<keyword evidence="1" id="KW-0472">Membrane</keyword>
<evidence type="ECO:0000256" key="1">
    <source>
        <dbReference type="SAM" id="Phobius"/>
    </source>
</evidence>
<evidence type="ECO:0000313" key="3">
    <source>
        <dbReference type="Proteomes" id="UP001626550"/>
    </source>
</evidence>
<dbReference type="Proteomes" id="UP001626550">
    <property type="component" value="Unassembled WGS sequence"/>
</dbReference>
<name>A0ABD2QBY8_9PLAT</name>
<feature type="transmembrane region" description="Helical" evidence="1">
    <location>
        <begin position="37"/>
        <end position="60"/>
    </location>
</feature>
<proteinExistence type="predicted"/>
<keyword evidence="1" id="KW-1133">Transmembrane helix</keyword>
<organism evidence="2 3">
    <name type="scientific">Cichlidogyrus casuarinus</name>
    <dbReference type="NCBI Taxonomy" id="1844966"/>
    <lineage>
        <taxon>Eukaryota</taxon>
        <taxon>Metazoa</taxon>
        <taxon>Spiralia</taxon>
        <taxon>Lophotrochozoa</taxon>
        <taxon>Platyhelminthes</taxon>
        <taxon>Monogenea</taxon>
        <taxon>Monopisthocotylea</taxon>
        <taxon>Dactylogyridea</taxon>
        <taxon>Ancyrocephalidae</taxon>
        <taxon>Cichlidogyrus</taxon>
    </lineage>
</organism>
<evidence type="ECO:0008006" key="4">
    <source>
        <dbReference type="Google" id="ProtNLM"/>
    </source>
</evidence>
<sequence>MPKSALIFPYHSEFIGNSSQARSFYLLGNGGLRHTTVFMTVLLELTLLLGNALLILTLSYDRKTSGKNLSRLFFTAPRSPHSALLICICALHISSVILPTCIWLAITTPYLFLKGLTRDMSGPSHYRQAACAVYQSVCIFLQLCVLNTVMLLSLQRAILLMQLSFTRLNRKDRLHLSKVIFRIKSHFQILASSTYLICFVLSVALSLPQSSTGSLTLDKKGKLICLTYFTKAPLSHYEKIVHMTCCAFIAFCLFCTLACLVFAVQGLNTIASKEAKNQYVPMRDLTSEQQKKKSKMLLPESSLRCCCDHCRSLRRAKRLHDSWQLLLANVLIAACQTVTWILVLVSAVAVPKFNPFRTINRGIQLLRISNQK</sequence>
<feature type="transmembrane region" description="Helical" evidence="1">
    <location>
        <begin position="325"/>
        <end position="350"/>
    </location>
</feature>
<feature type="transmembrane region" description="Helical" evidence="1">
    <location>
        <begin position="240"/>
        <end position="264"/>
    </location>
</feature>
<dbReference type="AlphaFoldDB" id="A0ABD2QBY8"/>
<feature type="transmembrane region" description="Helical" evidence="1">
    <location>
        <begin position="187"/>
        <end position="207"/>
    </location>
</feature>
<evidence type="ECO:0000313" key="2">
    <source>
        <dbReference type="EMBL" id="KAL3316767.1"/>
    </source>
</evidence>
<keyword evidence="1" id="KW-0812">Transmembrane</keyword>
<keyword evidence="3" id="KW-1185">Reference proteome</keyword>